<dbReference type="PANTHER" id="PTHR10219:SF25">
    <property type="entry name" value="PLECKSTRIN HOMOLOGY DOMAIN-CONTAINING FAMILY A MEMBER 8"/>
    <property type="match status" value="1"/>
</dbReference>
<dbReference type="PANTHER" id="PTHR10219">
    <property type="entry name" value="GLYCOLIPID TRANSFER PROTEIN-RELATED"/>
    <property type="match status" value="1"/>
</dbReference>
<dbReference type="InterPro" id="IPR036497">
    <property type="entry name" value="GLTP_sf"/>
</dbReference>
<accession>A0A915EWN6</accession>
<proteinExistence type="predicted"/>
<keyword evidence="1" id="KW-0813">Transport</keyword>
<keyword evidence="3" id="KW-1185">Reference proteome</keyword>
<dbReference type="GO" id="GO:1902387">
    <property type="term" value="F:ceramide 1-phosphate binding"/>
    <property type="evidence" value="ECO:0007669"/>
    <property type="project" value="TreeGrafter"/>
</dbReference>
<name>A0A915EWN6_9CEST</name>
<evidence type="ECO:0000259" key="2">
    <source>
        <dbReference type="Pfam" id="PF08718"/>
    </source>
</evidence>
<evidence type="ECO:0000313" key="4">
    <source>
        <dbReference type="WBParaSite" id="maker-E.canG7_contigs_5186-snap-gene-4.44-mRNA-1"/>
    </source>
</evidence>
<dbReference type="Pfam" id="PF08718">
    <property type="entry name" value="GLTP"/>
    <property type="match status" value="1"/>
</dbReference>
<evidence type="ECO:0000256" key="1">
    <source>
        <dbReference type="ARBA" id="ARBA00022448"/>
    </source>
</evidence>
<dbReference type="Gene3D" id="1.10.3520.10">
    <property type="entry name" value="Glycolipid transfer protein"/>
    <property type="match status" value="1"/>
</dbReference>
<protein>
    <submittedName>
        <fullName evidence="4">Glycolipid transfer protein domain-containing protein</fullName>
    </submittedName>
</protein>
<reference evidence="4" key="1">
    <citation type="submission" date="2022-11" db="UniProtKB">
        <authorList>
            <consortium name="WormBaseParasite"/>
        </authorList>
    </citation>
    <scope>IDENTIFICATION</scope>
</reference>
<dbReference type="GO" id="GO:1902388">
    <property type="term" value="F:ceramide 1-phosphate transfer activity"/>
    <property type="evidence" value="ECO:0007669"/>
    <property type="project" value="TreeGrafter"/>
</dbReference>
<feature type="domain" description="Glycolipid transfer protein" evidence="2">
    <location>
        <begin position="24"/>
        <end position="160"/>
    </location>
</feature>
<organism evidence="3 4">
    <name type="scientific">Echinococcus canadensis</name>
    <dbReference type="NCBI Taxonomy" id="519352"/>
    <lineage>
        <taxon>Eukaryota</taxon>
        <taxon>Metazoa</taxon>
        <taxon>Spiralia</taxon>
        <taxon>Lophotrochozoa</taxon>
        <taxon>Platyhelminthes</taxon>
        <taxon>Cestoda</taxon>
        <taxon>Eucestoda</taxon>
        <taxon>Cyclophyllidea</taxon>
        <taxon>Taeniidae</taxon>
        <taxon>Echinococcus</taxon>
        <taxon>Echinococcus canadensis group</taxon>
    </lineage>
</organism>
<dbReference type="InterPro" id="IPR014830">
    <property type="entry name" value="Glycolipid_transfer_prot_dom"/>
</dbReference>
<dbReference type="AlphaFoldDB" id="A0A915EWN6"/>
<dbReference type="WBParaSite" id="maker-E.canG7_contigs_5186-snap-gene-4.44-mRNA-1">
    <property type="protein sequence ID" value="maker-E.canG7_contigs_5186-snap-gene-4.44-mRNA-1"/>
    <property type="gene ID" value="EcG7_00118"/>
</dbReference>
<dbReference type="SUPFAM" id="SSF110004">
    <property type="entry name" value="Glycolipid transfer protein, GLTP"/>
    <property type="match status" value="1"/>
</dbReference>
<sequence length="239" mass="27001">MCEAPETFFDNFPKNPTDEVVLNIESLTQFASNIVAFCELQGKALYLIKNDVGGNIKKISNSCGKYKASTVEEMLVKEKEAKVNKNDNSGSIGLLWLTRAIELVIEVMVELPASSDRNMREIGRAAYAKTLMKHHNAIMKNLFYAGLALFPDKHSFLLRLAYNKPNMDTQVLDAMKEFVTQYRNVMEPVQQLLVKYGIEDSPITEPENSKCVNATAKISAFLNEEECLCSKEKRNYKVL</sequence>
<dbReference type="GO" id="GO:0016020">
    <property type="term" value="C:membrane"/>
    <property type="evidence" value="ECO:0007669"/>
    <property type="project" value="TreeGrafter"/>
</dbReference>
<evidence type="ECO:0000313" key="3">
    <source>
        <dbReference type="Proteomes" id="UP000887562"/>
    </source>
</evidence>
<dbReference type="GO" id="GO:0005829">
    <property type="term" value="C:cytosol"/>
    <property type="evidence" value="ECO:0007669"/>
    <property type="project" value="TreeGrafter"/>
</dbReference>
<dbReference type="Proteomes" id="UP000887562">
    <property type="component" value="Unplaced"/>
</dbReference>